<keyword evidence="4" id="KW-1185">Reference proteome</keyword>
<organism evidence="3 4">
    <name type="scientific">Fimbriiglobus ruber</name>
    <dbReference type="NCBI Taxonomy" id="1908690"/>
    <lineage>
        <taxon>Bacteria</taxon>
        <taxon>Pseudomonadati</taxon>
        <taxon>Planctomycetota</taxon>
        <taxon>Planctomycetia</taxon>
        <taxon>Gemmatales</taxon>
        <taxon>Gemmataceae</taxon>
        <taxon>Fimbriiglobus</taxon>
    </lineage>
</organism>
<proteinExistence type="predicted"/>
<accession>A0A225E1U1</accession>
<feature type="compositionally biased region" description="Polar residues" evidence="1">
    <location>
        <begin position="204"/>
        <end position="215"/>
    </location>
</feature>
<reference evidence="4" key="1">
    <citation type="submission" date="2017-06" db="EMBL/GenBank/DDBJ databases">
        <title>Genome analysis of Fimbriiglobus ruber SP5, the first member of the order Planctomycetales with confirmed chitinolytic capability.</title>
        <authorList>
            <person name="Ravin N.V."/>
            <person name="Rakitin A.L."/>
            <person name="Ivanova A.A."/>
            <person name="Beletsky A.V."/>
            <person name="Kulichevskaya I.S."/>
            <person name="Mardanov A.V."/>
            <person name="Dedysh S.N."/>
        </authorList>
    </citation>
    <scope>NUCLEOTIDE SEQUENCE [LARGE SCALE GENOMIC DNA]</scope>
    <source>
        <strain evidence="4">SP5</strain>
    </source>
</reference>
<dbReference type="PRINTS" id="PR01217">
    <property type="entry name" value="PRICHEXTENSN"/>
</dbReference>
<dbReference type="PROSITE" id="PS51257">
    <property type="entry name" value="PROKAR_LIPOPROTEIN"/>
    <property type="match status" value="1"/>
</dbReference>
<dbReference type="Proteomes" id="UP000214646">
    <property type="component" value="Unassembled WGS sequence"/>
</dbReference>
<comment type="caution">
    <text evidence="3">The sequence shown here is derived from an EMBL/GenBank/DDBJ whole genome shotgun (WGS) entry which is preliminary data.</text>
</comment>
<evidence type="ECO:0000313" key="3">
    <source>
        <dbReference type="EMBL" id="OWK47521.1"/>
    </source>
</evidence>
<dbReference type="AlphaFoldDB" id="A0A225E1U1"/>
<feature type="compositionally biased region" description="Low complexity" evidence="1">
    <location>
        <begin position="227"/>
        <end position="242"/>
    </location>
</feature>
<protein>
    <submittedName>
        <fullName evidence="3">Fe-S oxidoreductase</fullName>
    </submittedName>
</protein>
<dbReference type="EMBL" id="NIDE01000001">
    <property type="protein sequence ID" value="OWK47521.1"/>
    <property type="molecule type" value="Genomic_DNA"/>
</dbReference>
<dbReference type="RefSeq" id="WP_193619372.1">
    <property type="nucleotide sequence ID" value="NZ_NIDE01000001.1"/>
</dbReference>
<sequence>MRAFNPIRVGLWAAVVSGVGLWATAGHAAAQSCSTCGPRLGNSYRSASNCNFFGLRLNPRFESRYIRQFCQPTICPSSCFGHFRTQWTRWPQACPNWQDADTVGTDYTPPSPPQPATTPLQEPRSLDQSTPPAAKPKTDAPAAPATPPTVPDITPPAKPLGAPQAPAPAAPPAIKIPDTVPPPKVLKQQLNLPVAPNPVGGGVTQVTPAANSSDNKLPLVLPPVPETPATEPVKVPVAPTKF</sequence>
<name>A0A225E1U1_9BACT</name>
<keyword evidence="2" id="KW-0732">Signal</keyword>
<gene>
    <name evidence="3" type="ORF">FRUB_01220</name>
</gene>
<feature type="region of interest" description="Disordered" evidence="1">
    <location>
        <begin position="101"/>
        <end position="242"/>
    </location>
</feature>
<evidence type="ECO:0000256" key="1">
    <source>
        <dbReference type="SAM" id="MobiDB-lite"/>
    </source>
</evidence>
<evidence type="ECO:0000256" key="2">
    <source>
        <dbReference type="SAM" id="SignalP"/>
    </source>
</evidence>
<feature type="compositionally biased region" description="Pro residues" evidence="1">
    <location>
        <begin position="144"/>
        <end position="158"/>
    </location>
</feature>
<feature type="chain" id="PRO_5013279613" evidence="2">
    <location>
        <begin position="29"/>
        <end position="242"/>
    </location>
</feature>
<feature type="signal peptide" evidence="2">
    <location>
        <begin position="1"/>
        <end position="28"/>
    </location>
</feature>
<evidence type="ECO:0000313" key="4">
    <source>
        <dbReference type="Proteomes" id="UP000214646"/>
    </source>
</evidence>